<keyword evidence="4" id="KW-1185">Reference proteome</keyword>
<feature type="coiled-coil region" evidence="1">
    <location>
        <begin position="358"/>
        <end position="385"/>
    </location>
</feature>
<proteinExistence type="predicted"/>
<feature type="transmembrane region" description="Helical" evidence="2">
    <location>
        <begin position="303"/>
        <end position="323"/>
    </location>
</feature>
<evidence type="ECO:0000256" key="1">
    <source>
        <dbReference type="SAM" id="Coils"/>
    </source>
</evidence>
<keyword evidence="2" id="KW-1133">Transmembrane helix</keyword>
<protein>
    <submittedName>
        <fullName evidence="3">Uncharacterized protein</fullName>
    </submittedName>
</protein>
<comment type="caution">
    <text evidence="3">The sequence shown here is derived from an EMBL/GenBank/DDBJ whole genome shotgun (WGS) entry which is preliminary data.</text>
</comment>
<feature type="transmembrane region" description="Helical" evidence="2">
    <location>
        <begin position="272"/>
        <end position="297"/>
    </location>
</feature>
<accession>A0AAD3DBB6</accession>
<feature type="transmembrane region" description="Helical" evidence="2">
    <location>
        <begin position="37"/>
        <end position="59"/>
    </location>
</feature>
<keyword evidence="1" id="KW-0175">Coiled coil</keyword>
<gene>
    <name evidence="3" type="ORF">CTEN210_15935</name>
</gene>
<sequence>MANRWNSRFIEESSSSTSVERAEDDLEGEPSLSINEVALVVTFGCLSFISTLLVVSTIVRSRKENNFYHRIVLLKSIFGDLLFSAALTLTTVPMPRDVGSIYSYPTKSFGTVATCSAHSFTILFSLLFTCCGTVLLYIYYLFTMRFNISEESFRKYAEPTFLLLSIPASLTLPLVLLRADLLNPVSSEIPFCGPAIFPADCDLTEGNTCIRGSFADFPKYTLFTISFIETFCGTLLITLVISMGLIVSHVNRASGIPEEVGSRFISEKRKKFIGWQALGHIVVCLSTWLVLGASILLKERGNLWVMSLLGFLNMVLFVSNEICSHRDVTTDSFYKTVKLIINSPDRLKGHGLIENMNLVDTINAMERLQTMREASEKEKQEQIDNYCQYSSIDSKADSGISANIGSKNSISLQSNSKLSVISSVGSKLESDEEKNEMGDGVVDRIESCDSISMHTSNEINILRAPQPDNRE</sequence>
<dbReference type="AlphaFoldDB" id="A0AAD3DBB6"/>
<dbReference type="EMBL" id="BLLK01000064">
    <property type="protein sequence ID" value="GFH59459.1"/>
    <property type="molecule type" value="Genomic_DNA"/>
</dbReference>
<feature type="transmembrane region" description="Helical" evidence="2">
    <location>
        <begin position="71"/>
        <end position="89"/>
    </location>
</feature>
<reference evidence="3 4" key="1">
    <citation type="journal article" date="2021" name="Sci. Rep.">
        <title>The genome of the diatom Chaetoceros tenuissimus carries an ancient integrated fragment of an extant virus.</title>
        <authorList>
            <person name="Hongo Y."/>
            <person name="Kimura K."/>
            <person name="Takaki Y."/>
            <person name="Yoshida Y."/>
            <person name="Baba S."/>
            <person name="Kobayashi G."/>
            <person name="Nagasaki K."/>
            <person name="Hano T."/>
            <person name="Tomaru Y."/>
        </authorList>
    </citation>
    <scope>NUCLEOTIDE SEQUENCE [LARGE SCALE GENOMIC DNA]</scope>
    <source>
        <strain evidence="3 4">NIES-3715</strain>
    </source>
</reference>
<keyword evidence="2" id="KW-0812">Transmembrane</keyword>
<dbReference type="Proteomes" id="UP001054902">
    <property type="component" value="Unassembled WGS sequence"/>
</dbReference>
<keyword evidence="2" id="KW-0472">Membrane</keyword>
<feature type="transmembrane region" description="Helical" evidence="2">
    <location>
        <begin position="161"/>
        <end position="179"/>
    </location>
</feature>
<evidence type="ECO:0000313" key="4">
    <source>
        <dbReference type="Proteomes" id="UP001054902"/>
    </source>
</evidence>
<name>A0AAD3DBB6_9STRA</name>
<evidence type="ECO:0000313" key="3">
    <source>
        <dbReference type="EMBL" id="GFH59459.1"/>
    </source>
</evidence>
<feature type="transmembrane region" description="Helical" evidence="2">
    <location>
        <begin position="109"/>
        <end position="140"/>
    </location>
</feature>
<evidence type="ECO:0000256" key="2">
    <source>
        <dbReference type="SAM" id="Phobius"/>
    </source>
</evidence>
<feature type="transmembrane region" description="Helical" evidence="2">
    <location>
        <begin position="222"/>
        <end position="247"/>
    </location>
</feature>
<organism evidence="3 4">
    <name type="scientific">Chaetoceros tenuissimus</name>
    <dbReference type="NCBI Taxonomy" id="426638"/>
    <lineage>
        <taxon>Eukaryota</taxon>
        <taxon>Sar</taxon>
        <taxon>Stramenopiles</taxon>
        <taxon>Ochrophyta</taxon>
        <taxon>Bacillariophyta</taxon>
        <taxon>Coscinodiscophyceae</taxon>
        <taxon>Chaetocerotophycidae</taxon>
        <taxon>Chaetocerotales</taxon>
        <taxon>Chaetocerotaceae</taxon>
        <taxon>Chaetoceros</taxon>
    </lineage>
</organism>